<name>A0AAV2N6M4_9HYME</name>
<reference evidence="1" key="1">
    <citation type="submission" date="2024-04" db="EMBL/GenBank/DDBJ databases">
        <authorList>
            <consortium name="Molecular Ecology Group"/>
        </authorList>
    </citation>
    <scope>NUCLEOTIDE SEQUENCE</scope>
</reference>
<accession>A0AAV2N6M4</accession>
<dbReference type="EMBL" id="OZ034833">
    <property type="protein sequence ID" value="CAL1675337.1"/>
    <property type="molecule type" value="Genomic_DNA"/>
</dbReference>
<sequence length="270" mass="31115">MNLRENIKKATSLDYIDNNARFFRLSGLSQAAKDRKMNERTVKKPRNIHLVEDSDDDSDDVDNFVNNKVKPTFDKHEISAAIKEVNGGRDLSNKHWERTYMRQLENIINSEKEISPKTSDHNTVTAYSGSQSENLDDIIIKQKHRLFKNAAIMGLVKLNQLSLENLISPSSETSARKEDKLEALHEMVDTYITDNDEYNNDGQVESVPLYEDSEIFVHPLQMGIDKKKFKDIDFTVSRIGKKTKNIPEEYFLGASNDDYFNFVKKEKNTT</sequence>
<dbReference type="Proteomes" id="UP001497644">
    <property type="component" value="Chromosome 10"/>
</dbReference>
<protein>
    <submittedName>
        <fullName evidence="1">Uncharacterized protein</fullName>
    </submittedName>
</protein>
<keyword evidence="2" id="KW-1185">Reference proteome</keyword>
<dbReference type="AlphaFoldDB" id="A0AAV2N6M4"/>
<evidence type="ECO:0000313" key="1">
    <source>
        <dbReference type="EMBL" id="CAL1675337.1"/>
    </source>
</evidence>
<evidence type="ECO:0000313" key="2">
    <source>
        <dbReference type="Proteomes" id="UP001497644"/>
    </source>
</evidence>
<organism evidence="1 2">
    <name type="scientific">Lasius platythorax</name>
    <dbReference type="NCBI Taxonomy" id="488582"/>
    <lineage>
        <taxon>Eukaryota</taxon>
        <taxon>Metazoa</taxon>
        <taxon>Ecdysozoa</taxon>
        <taxon>Arthropoda</taxon>
        <taxon>Hexapoda</taxon>
        <taxon>Insecta</taxon>
        <taxon>Pterygota</taxon>
        <taxon>Neoptera</taxon>
        <taxon>Endopterygota</taxon>
        <taxon>Hymenoptera</taxon>
        <taxon>Apocrita</taxon>
        <taxon>Aculeata</taxon>
        <taxon>Formicoidea</taxon>
        <taxon>Formicidae</taxon>
        <taxon>Formicinae</taxon>
        <taxon>Lasius</taxon>
        <taxon>Lasius</taxon>
    </lineage>
</organism>
<gene>
    <name evidence="1" type="ORF">LPLAT_LOCUS1768</name>
</gene>
<proteinExistence type="predicted"/>